<evidence type="ECO:0008006" key="4">
    <source>
        <dbReference type="Google" id="ProtNLM"/>
    </source>
</evidence>
<protein>
    <recommendedName>
        <fullName evidence="4">ABC transporter permease</fullName>
    </recommendedName>
</protein>
<evidence type="ECO:0000256" key="1">
    <source>
        <dbReference type="SAM" id="Phobius"/>
    </source>
</evidence>
<dbReference type="AlphaFoldDB" id="A0A6A0BA43"/>
<proteinExistence type="predicted"/>
<keyword evidence="3" id="KW-1185">Reference proteome</keyword>
<feature type="transmembrane region" description="Helical" evidence="1">
    <location>
        <begin position="267"/>
        <end position="286"/>
    </location>
</feature>
<organism evidence="2 3">
    <name type="scientific">Pseudolactococcus insecticola</name>
    <dbReference type="NCBI Taxonomy" id="2709158"/>
    <lineage>
        <taxon>Bacteria</taxon>
        <taxon>Bacillati</taxon>
        <taxon>Bacillota</taxon>
        <taxon>Bacilli</taxon>
        <taxon>Lactobacillales</taxon>
        <taxon>Streptococcaceae</taxon>
        <taxon>Pseudolactococcus</taxon>
    </lineage>
</organism>
<comment type="caution">
    <text evidence="2">The sequence shown here is derived from an EMBL/GenBank/DDBJ whole genome shotgun (WGS) entry which is preliminary data.</text>
</comment>
<feature type="transmembrane region" description="Helical" evidence="1">
    <location>
        <begin position="229"/>
        <end position="255"/>
    </location>
</feature>
<keyword evidence="1" id="KW-0472">Membrane</keyword>
<keyword evidence="1" id="KW-0812">Transmembrane</keyword>
<dbReference type="Proteomes" id="UP000475928">
    <property type="component" value="Unassembled WGS sequence"/>
</dbReference>
<evidence type="ECO:0000313" key="2">
    <source>
        <dbReference type="EMBL" id="GFH41328.1"/>
    </source>
</evidence>
<gene>
    <name evidence="2" type="ORF">Hs20B_17260</name>
</gene>
<dbReference type="RefSeq" id="WP_172357709.1">
    <property type="nucleotide sequence ID" value="NZ_BLLH01000012.1"/>
</dbReference>
<accession>A0A6A0BA43</accession>
<feature type="transmembrane region" description="Helical" evidence="1">
    <location>
        <begin position="175"/>
        <end position="208"/>
    </location>
</feature>
<keyword evidence="1" id="KW-1133">Transmembrane helix</keyword>
<dbReference type="EMBL" id="BLLH01000012">
    <property type="protein sequence ID" value="GFH41328.1"/>
    <property type="molecule type" value="Genomic_DNA"/>
</dbReference>
<feature type="transmembrane region" description="Helical" evidence="1">
    <location>
        <begin position="12"/>
        <end position="35"/>
    </location>
</feature>
<sequence length="294" mass="33751">MWRNIFKKRFYLFILIAIISFVMNFVVWNNMSIVIKDFPTMMNLRAHRHDKKFYELEYTPITADKSGYVREFTDSEKVNIEKFISQEFYHKAGPVRLYTGKSDFLNSGKIPQEISESDFLDLLYLESENQSDMDEILVSGLSTSDVARLEDKAQSVKLGLSAKTFEKSYESEYRYFLSTVLFTLLIVVISVIIELITMRILVLSSLKILEKEIRLSRLVGQSQKSIKNALTLLFLTPIWAGLVAILIFVGVIITASVHSHQLTVIDFGYLVLMAILTSLLIAQVVGKMEQKFLI</sequence>
<name>A0A6A0BA43_9LACT</name>
<reference evidence="2 3" key="1">
    <citation type="submission" date="2020-02" db="EMBL/GenBank/DDBJ databases">
        <title>Draft genome sequence of Lactococcus sp. Hs20B0-1.</title>
        <authorList>
            <person name="Noda S."/>
            <person name="Yuki M."/>
            <person name="Ohkuma M."/>
        </authorList>
    </citation>
    <scope>NUCLEOTIDE SEQUENCE [LARGE SCALE GENOMIC DNA]</scope>
    <source>
        <strain evidence="2 3">Hs20B0-1</strain>
    </source>
</reference>
<evidence type="ECO:0000313" key="3">
    <source>
        <dbReference type="Proteomes" id="UP000475928"/>
    </source>
</evidence>